<dbReference type="InterPro" id="IPR036388">
    <property type="entry name" value="WH-like_DNA-bd_sf"/>
</dbReference>
<reference evidence="1 2" key="1">
    <citation type="submission" date="2012-02" db="EMBL/GenBank/DDBJ databases">
        <title>Complete genome sequence of Actinoplanes missouriensis 431 (= NBRC 102363).</title>
        <authorList>
            <person name="Ohnishi Y."/>
            <person name="Ishikawa J."/>
            <person name="Sekine M."/>
            <person name="Hosoyama A."/>
            <person name="Harada T."/>
            <person name="Narita H."/>
            <person name="Hata T."/>
            <person name="Konno Y."/>
            <person name="Tutikane K."/>
            <person name="Fujita N."/>
            <person name="Horinouchi S."/>
            <person name="Hayakawa M."/>
        </authorList>
    </citation>
    <scope>NUCLEOTIDE SEQUENCE [LARGE SCALE GENOMIC DNA]</scope>
    <source>
        <strain evidence="2">ATCC 14538 / DSM 43046 / CBS 188.64 / JCM 3121 / NBRC 102363 / NCIMB 12654 / NRRL B-3342 / UNCC 431</strain>
    </source>
</reference>
<dbReference type="RefSeq" id="WP_014444319.1">
    <property type="nucleotide sequence ID" value="NC_017093.1"/>
</dbReference>
<evidence type="ECO:0008006" key="3">
    <source>
        <dbReference type="Google" id="ProtNLM"/>
    </source>
</evidence>
<keyword evidence="2" id="KW-1185">Reference proteome</keyword>
<dbReference type="EMBL" id="AP012319">
    <property type="protein sequence ID" value="BAL89425.1"/>
    <property type="molecule type" value="Genomic_DNA"/>
</dbReference>
<gene>
    <name evidence="1" type="ordered locus">AMIS_42050</name>
</gene>
<dbReference type="InterPro" id="IPR036390">
    <property type="entry name" value="WH_DNA-bd_sf"/>
</dbReference>
<proteinExistence type="predicted"/>
<dbReference type="AlphaFoldDB" id="I0H8T8"/>
<dbReference type="HOGENOM" id="CLU_116754_0_0_11"/>
<evidence type="ECO:0000313" key="2">
    <source>
        <dbReference type="Proteomes" id="UP000007882"/>
    </source>
</evidence>
<dbReference type="OrthoDB" id="4550567at2"/>
<organism evidence="1 2">
    <name type="scientific">Actinoplanes missouriensis (strain ATCC 14538 / DSM 43046 / CBS 188.64 / JCM 3121 / NBRC 102363 / NCIMB 12654 / NRRL B-3342 / UNCC 431)</name>
    <dbReference type="NCBI Taxonomy" id="512565"/>
    <lineage>
        <taxon>Bacteria</taxon>
        <taxon>Bacillati</taxon>
        <taxon>Actinomycetota</taxon>
        <taxon>Actinomycetes</taxon>
        <taxon>Micromonosporales</taxon>
        <taxon>Micromonosporaceae</taxon>
        <taxon>Actinoplanes</taxon>
    </lineage>
</organism>
<dbReference type="SUPFAM" id="SSF46785">
    <property type="entry name" value="Winged helix' DNA-binding domain"/>
    <property type="match status" value="1"/>
</dbReference>
<dbReference type="KEGG" id="ams:AMIS_42050"/>
<accession>I0H8T8</accession>
<dbReference type="Gene3D" id="1.10.10.10">
    <property type="entry name" value="Winged helix-like DNA-binding domain superfamily/Winged helix DNA-binding domain"/>
    <property type="match status" value="1"/>
</dbReference>
<dbReference type="PATRIC" id="fig|512565.3.peg.4188"/>
<name>I0H8T8_ACTM4</name>
<dbReference type="STRING" id="512565.AMIS_42050"/>
<sequence length="138" mass="15289">MTDPVAEPAAYWTGAAHRALIAFTRAREAELGLTHAQFCLLRALTERDDRTLQDLNRDLRAHLLTTDDLAAEAESLLDRHLVTVDRHGRLRITAAGHTARDEQSRHLPEIAARIHAGIPDADYNAALSVLRQIVTNVS</sequence>
<evidence type="ECO:0000313" key="1">
    <source>
        <dbReference type="EMBL" id="BAL89425.1"/>
    </source>
</evidence>
<protein>
    <recommendedName>
        <fullName evidence="3">MarR-family transcriptional regulator</fullName>
    </recommendedName>
</protein>
<dbReference type="eggNOG" id="COG1846">
    <property type="taxonomic scope" value="Bacteria"/>
</dbReference>
<dbReference type="Proteomes" id="UP000007882">
    <property type="component" value="Chromosome"/>
</dbReference>